<keyword evidence="7" id="KW-0325">Glycoprotein</keyword>
<dbReference type="InterPro" id="IPR012334">
    <property type="entry name" value="Pectin_lyas_fold"/>
</dbReference>
<evidence type="ECO:0000256" key="8">
    <source>
        <dbReference type="ARBA" id="ARBA00023295"/>
    </source>
</evidence>
<reference evidence="12 13" key="1">
    <citation type="submission" date="2019-05" db="EMBL/GenBank/DDBJ databases">
        <title>Emergence of the Ug99 lineage of the wheat stem rust pathogen through somatic hybridization.</title>
        <authorList>
            <person name="Li F."/>
            <person name="Upadhyaya N.M."/>
            <person name="Sperschneider J."/>
            <person name="Matny O."/>
            <person name="Nguyen-Phuc H."/>
            <person name="Mago R."/>
            <person name="Raley C."/>
            <person name="Miller M.E."/>
            <person name="Silverstein K.A.T."/>
            <person name="Henningsen E."/>
            <person name="Hirsch C.D."/>
            <person name="Visser B."/>
            <person name="Pretorius Z.A."/>
            <person name="Steffenson B.J."/>
            <person name="Schwessinger B."/>
            <person name="Dodds P.N."/>
            <person name="Figueroa M."/>
        </authorList>
    </citation>
    <scope>NUCLEOTIDE SEQUENCE [LARGE SCALE GENOMIC DNA]</scope>
    <source>
        <strain evidence="12">21-0</strain>
    </source>
</reference>
<evidence type="ECO:0000256" key="1">
    <source>
        <dbReference type="ARBA" id="ARBA00004613"/>
    </source>
</evidence>
<dbReference type="InterPro" id="IPR011050">
    <property type="entry name" value="Pectin_lyase_fold/virulence"/>
</dbReference>
<evidence type="ECO:0000313" key="13">
    <source>
        <dbReference type="Proteomes" id="UP000324748"/>
    </source>
</evidence>
<feature type="chain" id="PRO_5022799867" description="Exopolygalacturonase" evidence="11">
    <location>
        <begin position="28"/>
        <end position="413"/>
    </location>
</feature>
<evidence type="ECO:0000256" key="5">
    <source>
        <dbReference type="ARBA" id="ARBA00022801"/>
    </source>
</evidence>
<evidence type="ECO:0000256" key="2">
    <source>
        <dbReference type="ARBA" id="ARBA00008834"/>
    </source>
</evidence>
<comment type="similarity">
    <text evidence="2 10">Belongs to the glycosyl hydrolase 28 family.</text>
</comment>
<organism evidence="12 13">
    <name type="scientific">Puccinia graminis f. sp. tritici</name>
    <dbReference type="NCBI Taxonomy" id="56615"/>
    <lineage>
        <taxon>Eukaryota</taxon>
        <taxon>Fungi</taxon>
        <taxon>Dikarya</taxon>
        <taxon>Basidiomycota</taxon>
        <taxon>Pucciniomycotina</taxon>
        <taxon>Pucciniomycetes</taxon>
        <taxon>Pucciniales</taxon>
        <taxon>Pucciniaceae</taxon>
        <taxon>Puccinia</taxon>
    </lineage>
</organism>
<dbReference type="SUPFAM" id="SSF51126">
    <property type="entry name" value="Pectin lyase-like"/>
    <property type="match status" value="1"/>
</dbReference>
<evidence type="ECO:0000256" key="9">
    <source>
        <dbReference type="ARBA" id="ARBA00023316"/>
    </source>
</evidence>
<dbReference type="EMBL" id="VSWC01000170">
    <property type="protein sequence ID" value="KAA1072379.1"/>
    <property type="molecule type" value="Genomic_DNA"/>
</dbReference>
<keyword evidence="13" id="KW-1185">Reference proteome</keyword>
<name>A0A5B0M821_PUCGR</name>
<keyword evidence="3" id="KW-0964">Secreted</keyword>
<dbReference type="GO" id="GO:0071555">
    <property type="term" value="P:cell wall organization"/>
    <property type="evidence" value="ECO:0007669"/>
    <property type="project" value="UniProtKB-KW"/>
</dbReference>
<proteinExistence type="inferred from homology"/>
<sequence length="413" mass="45427">MQTATTYHHQKLLILCVWFCFISVTFAAKKTCNVLDYGAKADNQTDIGPPLLKAYADCLKATTGRPEDTIILVPQGDFSLKTNVLFRKGRGLTLTFNGQIHVAFNRRLTGNMIGFTRCQNLVVNGRGTLHGYGDLYRPGGNLNYLPQRPRLVRFENCQDVDYSGFNLFDAPLYHLVIALGTNIKIHHFRISSTDIGATDGIDVSGTNIINFFALLFGTGDFSLSKVEIKTGDECVTAKSPLKGLLVENIQCINTDGCSIGSFGSSSSAYTVEDVLYRNVTLSNASNGVVIKTYSTSQGSIRNITYTDFTLDNVAYPIKFDYTWGETLRRTKRSIGSGRGSQQWSDAKFINFRGTGNKYRSLVTLHCPPNSPCKNFQFTNIQLEGSVVEPSISSACGTVDNISRKVLKNSLPGC</sequence>
<comment type="caution">
    <text evidence="12">The sequence shown here is derived from an EMBL/GenBank/DDBJ whole genome shotgun (WGS) entry which is preliminary data.</text>
</comment>
<dbReference type="Pfam" id="PF00295">
    <property type="entry name" value="Glyco_hydro_28"/>
    <property type="match status" value="1"/>
</dbReference>
<evidence type="ECO:0000256" key="10">
    <source>
        <dbReference type="RuleBase" id="RU361169"/>
    </source>
</evidence>
<evidence type="ECO:0000256" key="7">
    <source>
        <dbReference type="ARBA" id="ARBA00023180"/>
    </source>
</evidence>
<keyword evidence="6" id="KW-1015">Disulfide bond</keyword>
<gene>
    <name evidence="12" type="ORF">PGT21_033521</name>
</gene>
<dbReference type="PANTHER" id="PTHR31736:SF19">
    <property type="entry name" value="PECTIN LYASE SUPERFAMILY PROTEIN-RELATED"/>
    <property type="match status" value="1"/>
</dbReference>
<evidence type="ECO:0000256" key="4">
    <source>
        <dbReference type="ARBA" id="ARBA00022729"/>
    </source>
</evidence>
<dbReference type="GO" id="GO:0046576">
    <property type="term" value="F:rhamnogalacturonan alpha-L-rhamnopyranosyl-(1-&gt;4)-alpha-D-galactopyranosyluronide lyase activity"/>
    <property type="evidence" value="ECO:0007669"/>
    <property type="project" value="UniProtKB-ARBA"/>
</dbReference>
<dbReference type="GO" id="GO:0005576">
    <property type="term" value="C:extracellular region"/>
    <property type="evidence" value="ECO:0007669"/>
    <property type="project" value="UniProtKB-SubCell"/>
</dbReference>
<dbReference type="PANTHER" id="PTHR31736">
    <property type="match status" value="1"/>
</dbReference>
<evidence type="ECO:0000256" key="3">
    <source>
        <dbReference type="ARBA" id="ARBA00022525"/>
    </source>
</evidence>
<keyword evidence="4 11" id="KW-0732">Signal</keyword>
<evidence type="ECO:0008006" key="14">
    <source>
        <dbReference type="Google" id="ProtNLM"/>
    </source>
</evidence>
<keyword evidence="9" id="KW-0961">Cell wall biogenesis/degradation</keyword>
<evidence type="ECO:0000256" key="6">
    <source>
        <dbReference type="ARBA" id="ARBA00023157"/>
    </source>
</evidence>
<dbReference type="GO" id="GO:0004650">
    <property type="term" value="F:polygalacturonase activity"/>
    <property type="evidence" value="ECO:0007669"/>
    <property type="project" value="InterPro"/>
</dbReference>
<keyword evidence="8 10" id="KW-0326">Glycosidase</keyword>
<dbReference type="OrthoDB" id="2268901at2759"/>
<feature type="signal peptide" evidence="11">
    <location>
        <begin position="1"/>
        <end position="27"/>
    </location>
</feature>
<dbReference type="InterPro" id="IPR000743">
    <property type="entry name" value="Glyco_hydro_28"/>
</dbReference>
<dbReference type="GO" id="GO:0005975">
    <property type="term" value="P:carbohydrate metabolic process"/>
    <property type="evidence" value="ECO:0007669"/>
    <property type="project" value="InterPro"/>
</dbReference>
<evidence type="ECO:0000256" key="11">
    <source>
        <dbReference type="SAM" id="SignalP"/>
    </source>
</evidence>
<comment type="subcellular location">
    <subcellularLocation>
        <location evidence="1">Secreted</location>
    </subcellularLocation>
</comment>
<accession>A0A5B0M821</accession>
<keyword evidence="5 10" id="KW-0378">Hydrolase</keyword>
<dbReference type="Gene3D" id="2.160.20.10">
    <property type="entry name" value="Single-stranded right-handed beta-helix, Pectin lyase-like"/>
    <property type="match status" value="1"/>
</dbReference>
<evidence type="ECO:0000313" key="12">
    <source>
        <dbReference type="EMBL" id="KAA1072379.1"/>
    </source>
</evidence>
<dbReference type="Proteomes" id="UP000324748">
    <property type="component" value="Unassembled WGS sequence"/>
</dbReference>
<protein>
    <recommendedName>
        <fullName evidence="14">Exopolygalacturonase</fullName>
    </recommendedName>
</protein>
<dbReference type="AlphaFoldDB" id="A0A5B0M821"/>